<evidence type="ECO:0000259" key="10">
    <source>
        <dbReference type="Pfam" id="PF07715"/>
    </source>
</evidence>
<keyword evidence="12" id="KW-1185">Reference proteome</keyword>
<dbReference type="EMBL" id="CP090145">
    <property type="protein sequence ID" value="UOX32541.1"/>
    <property type="molecule type" value="Genomic_DNA"/>
</dbReference>
<evidence type="ECO:0000256" key="4">
    <source>
        <dbReference type="ARBA" id="ARBA00022692"/>
    </source>
</evidence>
<evidence type="ECO:0000256" key="6">
    <source>
        <dbReference type="ARBA" id="ARBA00023077"/>
    </source>
</evidence>
<dbReference type="Gene3D" id="2.170.130.10">
    <property type="entry name" value="TonB-dependent receptor, plug domain"/>
    <property type="match status" value="1"/>
</dbReference>
<keyword evidence="8 9" id="KW-0998">Cell outer membrane</keyword>
<dbReference type="PROSITE" id="PS01156">
    <property type="entry name" value="TONB_DEPENDENT_REC_2"/>
    <property type="match status" value="1"/>
</dbReference>
<gene>
    <name evidence="11" type="ORF">LXD69_10805</name>
</gene>
<reference evidence="11" key="2">
    <citation type="submission" date="2022-04" db="EMBL/GenBank/DDBJ databases">
        <title>Complete Genome Sequence of Flavobacterium sediminilitoris YSM-43, Isolated from a Tidal Sediment.</title>
        <authorList>
            <person name="Lee P.A."/>
        </authorList>
    </citation>
    <scope>NUCLEOTIDE SEQUENCE</scope>
    <source>
        <strain evidence="11">YSM-43</strain>
    </source>
</reference>
<proteinExistence type="inferred from homology"/>
<evidence type="ECO:0000256" key="8">
    <source>
        <dbReference type="ARBA" id="ARBA00023237"/>
    </source>
</evidence>
<evidence type="ECO:0000256" key="7">
    <source>
        <dbReference type="ARBA" id="ARBA00023136"/>
    </source>
</evidence>
<keyword evidence="5" id="KW-0732">Signal</keyword>
<evidence type="ECO:0000256" key="2">
    <source>
        <dbReference type="ARBA" id="ARBA00022448"/>
    </source>
</evidence>
<evidence type="ECO:0000256" key="3">
    <source>
        <dbReference type="ARBA" id="ARBA00022452"/>
    </source>
</evidence>
<dbReference type="InterPro" id="IPR036942">
    <property type="entry name" value="Beta-barrel_TonB_sf"/>
</dbReference>
<dbReference type="PROSITE" id="PS52016">
    <property type="entry name" value="TONB_DEPENDENT_REC_3"/>
    <property type="match status" value="1"/>
</dbReference>
<dbReference type="PANTHER" id="PTHR30069:SF29">
    <property type="entry name" value="HEMOGLOBIN AND HEMOGLOBIN-HAPTOGLOBIN-BINDING PROTEIN 1-RELATED"/>
    <property type="match status" value="1"/>
</dbReference>
<comment type="similarity">
    <text evidence="9">Belongs to the TonB-dependent receptor family.</text>
</comment>
<dbReference type="Proteomes" id="UP000830454">
    <property type="component" value="Chromosome"/>
</dbReference>
<dbReference type="Pfam" id="PF07715">
    <property type="entry name" value="Plug"/>
    <property type="match status" value="1"/>
</dbReference>
<dbReference type="Gene3D" id="2.40.170.20">
    <property type="entry name" value="TonB-dependent receptor, beta-barrel domain"/>
    <property type="match status" value="1"/>
</dbReference>
<name>A0ABY4HIQ0_9FLAO</name>
<organism evidence="11 12">
    <name type="scientific">Flavobacterium sediminilitoris</name>
    <dbReference type="NCBI Taxonomy" id="2024526"/>
    <lineage>
        <taxon>Bacteria</taxon>
        <taxon>Pseudomonadati</taxon>
        <taxon>Bacteroidota</taxon>
        <taxon>Flavobacteriia</taxon>
        <taxon>Flavobacteriales</taxon>
        <taxon>Flavobacteriaceae</taxon>
        <taxon>Flavobacterium</taxon>
    </lineage>
</organism>
<feature type="domain" description="TonB-dependent receptor plug" evidence="10">
    <location>
        <begin position="48"/>
        <end position="154"/>
    </location>
</feature>
<accession>A0ABY4HIQ0</accession>
<dbReference type="InterPro" id="IPR012910">
    <property type="entry name" value="Plug_dom"/>
</dbReference>
<keyword evidence="11" id="KW-0675">Receptor</keyword>
<keyword evidence="2 9" id="KW-0813">Transport</keyword>
<dbReference type="PANTHER" id="PTHR30069">
    <property type="entry name" value="TONB-DEPENDENT OUTER MEMBRANE RECEPTOR"/>
    <property type="match status" value="1"/>
</dbReference>
<dbReference type="RefSeq" id="WP_246915363.1">
    <property type="nucleotide sequence ID" value="NZ_CP090145.1"/>
</dbReference>
<dbReference type="InterPro" id="IPR037066">
    <property type="entry name" value="Plug_dom_sf"/>
</dbReference>
<dbReference type="SUPFAM" id="SSF56935">
    <property type="entry name" value="Porins"/>
    <property type="match status" value="1"/>
</dbReference>
<dbReference type="InterPro" id="IPR039426">
    <property type="entry name" value="TonB-dep_rcpt-like"/>
</dbReference>
<protein>
    <submittedName>
        <fullName evidence="11">TonB-dependent receptor</fullName>
    </submittedName>
</protein>
<keyword evidence="4 9" id="KW-0812">Transmembrane</keyword>
<keyword evidence="7 9" id="KW-0472">Membrane</keyword>
<comment type="subcellular location">
    <subcellularLocation>
        <location evidence="1 9">Cell outer membrane</location>
        <topology evidence="1 9">Multi-pass membrane protein</topology>
    </subcellularLocation>
</comment>
<keyword evidence="3 9" id="KW-1134">Transmembrane beta strand</keyword>
<evidence type="ECO:0000313" key="11">
    <source>
        <dbReference type="EMBL" id="UOX32541.1"/>
    </source>
</evidence>
<evidence type="ECO:0000313" key="12">
    <source>
        <dbReference type="Proteomes" id="UP000830454"/>
    </source>
</evidence>
<sequence>MNIKFIRWSVCATFLTSIVFAQEKKDSLRVTQLNEVVVSDTKFAQSKEKSGKIIDKITADDLQRRKGQSVATVLNQVAGVEINGNQTGNGMNVEYYIRGGRSRQVLIMIDGVPVTDASGSSMTYDLRLLPVDQVDSIEVMKGSSSTLYGSNAGTAVINITLKKARKENISGGAYFNLGTMNSVKDDKTSAQDFNQGFSFSAGSKKLTSYTSFNSTETTGLSEALGENFEIDHFSRVNALQKIGYQLTDKLSISSFFGYDKIKNKYDSGSFADEDKNSFLSEQFRTGLNSIYKYNKGELHINSSFSNLERLYNSYTAYNSTLNNYDYKSRHFNADIFNKYVINKQLFFVLGGQFQFMDMNNVTTPSSIYTVNVLNKNTKFNMIDPYTTFVYNSDFGLNVNVGARLNMHNVYGENLTYNINPSYKIKNLPVRILSSLSTAFITPSLYQLFSQYGNSELKPEENTTVEVGFETELLNKKVVINAVGFYRESKNRVDFYTNPVTFTSNYINNDLLVNTKGIETNVTIFPIKNVQLTGNYTYLQFSEEENIRLPKHKANASIGVNFTKRIQWNAQYQYVDQRADRYYDSATFSSKNVVLSSYQLVHTNISFDILPNRLSVFGAVNNLFNDDFVEVSGFTTRGRNFKLGLNLQF</sequence>
<dbReference type="InterPro" id="IPR010917">
    <property type="entry name" value="TonB_rcpt_CS"/>
</dbReference>
<evidence type="ECO:0000256" key="9">
    <source>
        <dbReference type="PROSITE-ProRule" id="PRU01360"/>
    </source>
</evidence>
<evidence type="ECO:0000256" key="1">
    <source>
        <dbReference type="ARBA" id="ARBA00004571"/>
    </source>
</evidence>
<reference evidence="11" key="1">
    <citation type="submission" date="2021-12" db="EMBL/GenBank/DDBJ databases">
        <authorList>
            <person name="Cha I.-T."/>
            <person name="Lee K.-E."/>
            <person name="Park S.-J."/>
        </authorList>
    </citation>
    <scope>NUCLEOTIDE SEQUENCE</scope>
    <source>
        <strain evidence="11">YSM-43</strain>
    </source>
</reference>
<evidence type="ECO:0000256" key="5">
    <source>
        <dbReference type="ARBA" id="ARBA00022729"/>
    </source>
</evidence>
<keyword evidence="6" id="KW-0798">TonB box</keyword>